<feature type="domain" description="PITH" evidence="4">
    <location>
        <begin position="139"/>
        <end position="347"/>
    </location>
</feature>
<evidence type="ECO:0000259" key="4">
    <source>
        <dbReference type="PROSITE" id="PS51532"/>
    </source>
</evidence>
<dbReference type="PROSITE" id="PS51532">
    <property type="entry name" value="PITH"/>
    <property type="match status" value="1"/>
</dbReference>
<proteinExistence type="inferred from homology"/>
<protein>
    <submittedName>
        <fullName evidence="5">PITH domain-containing protein</fullName>
    </submittedName>
</protein>
<dbReference type="InterPro" id="IPR037047">
    <property type="entry name" value="PITH_dom_sf"/>
</dbReference>
<dbReference type="InterPro" id="IPR013766">
    <property type="entry name" value="Thioredoxin_domain"/>
</dbReference>
<evidence type="ECO:0000313" key="6">
    <source>
        <dbReference type="Proteomes" id="UP001174934"/>
    </source>
</evidence>
<sequence>MSKPVVISSTKEFNDLLQSSKIVVADFYTDWCGPCNAAAPHYEKLSQALSRPNLVTFVKVHTEQQQELARTYDIRVLPTFIFFRNGQAVETIKGGDQKTIQSAVQKLAAEVGEISAGKGSAAEASGSGSDGNSGATWMGAPLPGRNFTDVTDQIEKQRCELLNVSSEAGGVRELFDGAKPSALSGGKTTTKDWVQSDTDEQLLLFVPFQSMLKLQNIQITSLPPTDGDDENVYVRPRTVKLFTNKPHNLSFDDASDMTAIQVIELSEKSWNKDGTADIPLRYVRFQNINSLVLFVVNGDSSSGEDGDSDYDSDDDTGKRVRIDRIRLIGEAGEKREMGKLEKIGDEPGE</sequence>
<evidence type="ECO:0000256" key="1">
    <source>
        <dbReference type="ARBA" id="ARBA00008987"/>
    </source>
</evidence>
<gene>
    <name evidence="5" type="ORF">B0T17DRAFT_251078</name>
</gene>
<dbReference type="InterPro" id="IPR036249">
    <property type="entry name" value="Thioredoxin-like_sf"/>
</dbReference>
<reference evidence="5" key="1">
    <citation type="submission" date="2023-06" db="EMBL/GenBank/DDBJ databases">
        <title>Genome-scale phylogeny and comparative genomics of the fungal order Sordariales.</title>
        <authorList>
            <consortium name="Lawrence Berkeley National Laboratory"/>
            <person name="Hensen N."/>
            <person name="Bonometti L."/>
            <person name="Westerberg I."/>
            <person name="Brannstrom I.O."/>
            <person name="Guillou S."/>
            <person name="Cros-Aarteil S."/>
            <person name="Calhoun S."/>
            <person name="Haridas S."/>
            <person name="Kuo A."/>
            <person name="Mondo S."/>
            <person name="Pangilinan J."/>
            <person name="Riley R."/>
            <person name="LaButti K."/>
            <person name="Andreopoulos B."/>
            <person name="Lipzen A."/>
            <person name="Chen C."/>
            <person name="Yanf M."/>
            <person name="Daum C."/>
            <person name="Ng V."/>
            <person name="Clum A."/>
            <person name="Steindorff A."/>
            <person name="Ohm R."/>
            <person name="Martin F."/>
            <person name="Silar P."/>
            <person name="Natvig D."/>
            <person name="Lalanne C."/>
            <person name="Gautier V."/>
            <person name="Ament-velasquez S.L."/>
            <person name="Kruys A."/>
            <person name="Hutchinson M.I."/>
            <person name="Powell A.J."/>
            <person name="Barry K."/>
            <person name="Miller A.N."/>
            <person name="Grigoriev I.V."/>
            <person name="Debuchy R."/>
            <person name="Gladieux P."/>
            <person name="Thoren M.H."/>
            <person name="Johannesson H."/>
        </authorList>
    </citation>
    <scope>NUCLEOTIDE SEQUENCE</scope>
    <source>
        <strain evidence="5">SMH3391-2</strain>
    </source>
</reference>
<feature type="domain" description="Thioredoxin" evidence="3">
    <location>
        <begin position="1"/>
        <end position="109"/>
    </location>
</feature>
<dbReference type="InterPro" id="IPR008979">
    <property type="entry name" value="Galactose-bd-like_sf"/>
</dbReference>
<keyword evidence="2" id="KW-1015">Disulfide bond</keyword>
<dbReference type="Pfam" id="PF06201">
    <property type="entry name" value="PITH"/>
    <property type="match status" value="1"/>
</dbReference>
<dbReference type="AlphaFoldDB" id="A0AA40C567"/>
<accession>A0AA40C567</accession>
<dbReference type="SUPFAM" id="SSF49785">
    <property type="entry name" value="Galactose-binding domain-like"/>
    <property type="match status" value="1"/>
</dbReference>
<comment type="caution">
    <text evidence="5">The sequence shown here is derived from an EMBL/GenBank/DDBJ whole genome shotgun (WGS) entry which is preliminary data.</text>
</comment>
<dbReference type="CDD" id="cd02947">
    <property type="entry name" value="TRX_family"/>
    <property type="match status" value="1"/>
</dbReference>
<evidence type="ECO:0000256" key="2">
    <source>
        <dbReference type="ARBA" id="ARBA00023157"/>
    </source>
</evidence>
<dbReference type="Gene3D" id="2.60.120.470">
    <property type="entry name" value="PITH domain"/>
    <property type="match status" value="1"/>
</dbReference>
<keyword evidence="6" id="KW-1185">Reference proteome</keyword>
<dbReference type="PROSITE" id="PS51352">
    <property type="entry name" value="THIOREDOXIN_2"/>
    <property type="match status" value="1"/>
</dbReference>
<dbReference type="EMBL" id="JAULSR010000003">
    <property type="protein sequence ID" value="KAK0624728.1"/>
    <property type="molecule type" value="Genomic_DNA"/>
</dbReference>
<evidence type="ECO:0000313" key="5">
    <source>
        <dbReference type="EMBL" id="KAK0624728.1"/>
    </source>
</evidence>
<dbReference type="PANTHER" id="PTHR46115">
    <property type="entry name" value="THIOREDOXIN-LIKE PROTEIN 1"/>
    <property type="match status" value="1"/>
</dbReference>
<comment type="similarity">
    <text evidence="1">Belongs to the thioredoxin family.</text>
</comment>
<dbReference type="GO" id="GO:0005737">
    <property type="term" value="C:cytoplasm"/>
    <property type="evidence" value="ECO:0007669"/>
    <property type="project" value="UniProtKB-ARBA"/>
</dbReference>
<dbReference type="SUPFAM" id="SSF52833">
    <property type="entry name" value="Thioredoxin-like"/>
    <property type="match status" value="1"/>
</dbReference>
<evidence type="ECO:0000259" key="3">
    <source>
        <dbReference type="PROSITE" id="PS51352"/>
    </source>
</evidence>
<organism evidence="5 6">
    <name type="scientific">Bombardia bombarda</name>
    <dbReference type="NCBI Taxonomy" id="252184"/>
    <lineage>
        <taxon>Eukaryota</taxon>
        <taxon>Fungi</taxon>
        <taxon>Dikarya</taxon>
        <taxon>Ascomycota</taxon>
        <taxon>Pezizomycotina</taxon>
        <taxon>Sordariomycetes</taxon>
        <taxon>Sordariomycetidae</taxon>
        <taxon>Sordariales</taxon>
        <taxon>Lasiosphaeriaceae</taxon>
        <taxon>Bombardia</taxon>
    </lineage>
</organism>
<dbReference type="PRINTS" id="PR00421">
    <property type="entry name" value="THIOREDOXIN"/>
</dbReference>
<dbReference type="Pfam" id="PF00085">
    <property type="entry name" value="Thioredoxin"/>
    <property type="match status" value="1"/>
</dbReference>
<name>A0AA40C567_9PEZI</name>
<dbReference type="Proteomes" id="UP001174934">
    <property type="component" value="Unassembled WGS sequence"/>
</dbReference>
<dbReference type="InterPro" id="IPR010400">
    <property type="entry name" value="PITH_dom"/>
</dbReference>
<dbReference type="Gene3D" id="3.40.30.10">
    <property type="entry name" value="Glutaredoxin"/>
    <property type="match status" value="1"/>
</dbReference>